<dbReference type="InterPro" id="IPR003231">
    <property type="entry name" value="ACP"/>
</dbReference>
<feature type="modified residue" description="O-(pantetheine 4'-phosphoryl)serine" evidence="3">
    <location>
        <position position="41"/>
    </location>
</feature>
<dbReference type="GO" id="GO:0005829">
    <property type="term" value="C:cytosol"/>
    <property type="evidence" value="ECO:0007669"/>
    <property type="project" value="TreeGrafter"/>
</dbReference>
<dbReference type="UniPathway" id="UPA00094"/>
<protein>
    <recommendedName>
        <fullName evidence="3">Acyl carrier protein</fullName>
        <shortName evidence="3">ACP</shortName>
    </recommendedName>
</protein>
<name>A0A7W0HKJ3_9BACT</name>
<comment type="similarity">
    <text evidence="3">Belongs to the acyl carrier protein (ACP) family.</text>
</comment>
<dbReference type="Gene3D" id="1.10.1200.10">
    <property type="entry name" value="ACP-like"/>
    <property type="match status" value="1"/>
</dbReference>
<keyword evidence="3" id="KW-0276">Fatty acid metabolism</keyword>
<evidence type="ECO:0000256" key="1">
    <source>
        <dbReference type="ARBA" id="ARBA00022450"/>
    </source>
</evidence>
<gene>
    <name evidence="3" type="primary">acpP</name>
    <name evidence="5" type="ORF">HNR65_001594</name>
</gene>
<keyword evidence="3" id="KW-0444">Lipid biosynthesis</keyword>
<dbReference type="Proteomes" id="UP000525298">
    <property type="component" value="Unassembled WGS sequence"/>
</dbReference>
<comment type="function">
    <text evidence="3">Carrier of the growing fatty acid chain in fatty acid biosynthesis.</text>
</comment>
<reference evidence="5 6" key="1">
    <citation type="submission" date="2020-07" db="EMBL/GenBank/DDBJ databases">
        <title>Genomic Encyclopedia of Type Strains, Phase IV (KMG-IV): sequencing the most valuable type-strain genomes for metagenomic binning, comparative biology and taxonomic classification.</title>
        <authorList>
            <person name="Goeker M."/>
        </authorList>
    </citation>
    <scope>NUCLEOTIDE SEQUENCE [LARGE SCALE GENOMIC DNA]</scope>
    <source>
        <strain evidence="5 6">DSM 17721</strain>
    </source>
</reference>
<keyword evidence="2 3" id="KW-0597">Phosphoprotein</keyword>
<feature type="domain" description="Carrier" evidence="4">
    <location>
        <begin position="5"/>
        <end position="81"/>
    </location>
</feature>
<dbReference type="PANTHER" id="PTHR20863:SF76">
    <property type="entry name" value="CARRIER DOMAIN-CONTAINING PROTEIN"/>
    <property type="match status" value="1"/>
</dbReference>
<dbReference type="SUPFAM" id="SSF47336">
    <property type="entry name" value="ACP-like"/>
    <property type="match status" value="1"/>
</dbReference>
<comment type="pathway">
    <text evidence="3">Lipid metabolism; fatty acid biosynthesis.</text>
</comment>
<accession>A0A7W0HKJ3</accession>
<dbReference type="AlphaFoldDB" id="A0A7W0HKJ3"/>
<evidence type="ECO:0000313" key="6">
    <source>
        <dbReference type="Proteomes" id="UP000525298"/>
    </source>
</evidence>
<dbReference type="PROSITE" id="PS50075">
    <property type="entry name" value="CARRIER"/>
    <property type="match status" value="1"/>
</dbReference>
<dbReference type="GO" id="GO:0016020">
    <property type="term" value="C:membrane"/>
    <property type="evidence" value="ECO:0007669"/>
    <property type="project" value="GOC"/>
</dbReference>
<keyword evidence="1 3" id="KW-0596">Phosphopantetheine</keyword>
<evidence type="ECO:0000256" key="3">
    <source>
        <dbReference type="HAMAP-Rule" id="MF_01217"/>
    </source>
</evidence>
<keyword evidence="3" id="KW-0275">Fatty acid biosynthesis</keyword>
<comment type="PTM">
    <text evidence="3">4'-phosphopantetheine is transferred from CoA to a specific serine of apo-ACP by AcpS. This modification is essential for activity because fatty acids are bound in thioester linkage to the sulfhydryl of the prosthetic group.</text>
</comment>
<dbReference type="GO" id="GO:0009245">
    <property type="term" value="P:lipid A biosynthetic process"/>
    <property type="evidence" value="ECO:0007669"/>
    <property type="project" value="TreeGrafter"/>
</dbReference>
<keyword evidence="6" id="KW-1185">Reference proteome</keyword>
<comment type="caution">
    <text evidence="5">The sequence shown here is derived from an EMBL/GenBank/DDBJ whole genome shotgun (WGS) entry which is preliminary data.</text>
</comment>
<comment type="subcellular location">
    <subcellularLocation>
        <location evidence="3">Cytoplasm</location>
    </subcellularLocation>
</comment>
<organism evidence="5 6">
    <name type="scientific">Desulfosalsimonas propionicica</name>
    <dbReference type="NCBI Taxonomy" id="332175"/>
    <lineage>
        <taxon>Bacteria</taxon>
        <taxon>Pseudomonadati</taxon>
        <taxon>Thermodesulfobacteriota</taxon>
        <taxon>Desulfobacteria</taxon>
        <taxon>Desulfobacterales</taxon>
        <taxon>Desulfosalsimonadaceae</taxon>
        <taxon>Desulfosalsimonas</taxon>
    </lineage>
</organism>
<dbReference type="Pfam" id="PF00550">
    <property type="entry name" value="PP-binding"/>
    <property type="match status" value="1"/>
</dbReference>
<dbReference type="InterPro" id="IPR036736">
    <property type="entry name" value="ACP-like_sf"/>
</dbReference>
<keyword evidence="3" id="KW-0443">Lipid metabolism</keyword>
<dbReference type="EMBL" id="JACDUS010000003">
    <property type="protein sequence ID" value="MBA2881268.1"/>
    <property type="molecule type" value="Genomic_DNA"/>
</dbReference>
<evidence type="ECO:0000259" key="4">
    <source>
        <dbReference type="PROSITE" id="PS50075"/>
    </source>
</evidence>
<evidence type="ECO:0000256" key="2">
    <source>
        <dbReference type="ARBA" id="ARBA00022553"/>
    </source>
</evidence>
<dbReference type="RefSeq" id="WP_181550915.1">
    <property type="nucleotide sequence ID" value="NZ_JACDUS010000003.1"/>
</dbReference>
<dbReference type="InterPro" id="IPR009081">
    <property type="entry name" value="PP-bd_ACP"/>
</dbReference>
<sequence>MDKQQIFNDVVGIIKDYVKDESKLENVSMETSILDDLKVNSARLVDIIIQFEDTFDIEIDDDDADNIRSIGDAVNYIAGRVGADQGAE</sequence>
<dbReference type="GO" id="GO:0000035">
    <property type="term" value="F:acyl binding"/>
    <property type="evidence" value="ECO:0007669"/>
    <property type="project" value="TreeGrafter"/>
</dbReference>
<dbReference type="PANTHER" id="PTHR20863">
    <property type="entry name" value="ACYL CARRIER PROTEIN"/>
    <property type="match status" value="1"/>
</dbReference>
<dbReference type="GO" id="GO:0000036">
    <property type="term" value="F:acyl carrier activity"/>
    <property type="evidence" value="ECO:0007669"/>
    <property type="project" value="UniProtKB-UniRule"/>
</dbReference>
<dbReference type="HAMAP" id="MF_01217">
    <property type="entry name" value="Acyl_carrier"/>
    <property type="match status" value="1"/>
</dbReference>
<proteinExistence type="inferred from homology"/>
<evidence type="ECO:0000313" key="5">
    <source>
        <dbReference type="EMBL" id="MBA2881268.1"/>
    </source>
</evidence>
<keyword evidence="3" id="KW-0963">Cytoplasm</keyword>